<organism evidence="1 2">
    <name type="scientific">Mycena maculata</name>
    <dbReference type="NCBI Taxonomy" id="230809"/>
    <lineage>
        <taxon>Eukaryota</taxon>
        <taxon>Fungi</taxon>
        <taxon>Dikarya</taxon>
        <taxon>Basidiomycota</taxon>
        <taxon>Agaricomycotina</taxon>
        <taxon>Agaricomycetes</taxon>
        <taxon>Agaricomycetidae</taxon>
        <taxon>Agaricales</taxon>
        <taxon>Marasmiineae</taxon>
        <taxon>Mycenaceae</taxon>
        <taxon>Mycena</taxon>
    </lineage>
</organism>
<reference evidence="1" key="1">
    <citation type="submission" date="2023-03" db="EMBL/GenBank/DDBJ databases">
        <title>Massive genome expansion in bonnet fungi (Mycena s.s.) driven by repeated elements and novel gene families across ecological guilds.</title>
        <authorList>
            <consortium name="Lawrence Berkeley National Laboratory"/>
            <person name="Harder C.B."/>
            <person name="Miyauchi S."/>
            <person name="Viragh M."/>
            <person name="Kuo A."/>
            <person name="Thoen E."/>
            <person name="Andreopoulos B."/>
            <person name="Lu D."/>
            <person name="Skrede I."/>
            <person name="Drula E."/>
            <person name="Henrissat B."/>
            <person name="Morin E."/>
            <person name="Kohler A."/>
            <person name="Barry K."/>
            <person name="LaButti K."/>
            <person name="Morin E."/>
            <person name="Salamov A."/>
            <person name="Lipzen A."/>
            <person name="Mereny Z."/>
            <person name="Hegedus B."/>
            <person name="Baldrian P."/>
            <person name="Stursova M."/>
            <person name="Weitz H."/>
            <person name="Taylor A."/>
            <person name="Grigoriev I.V."/>
            <person name="Nagy L.G."/>
            <person name="Martin F."/>
            <person name="Kauserud H."/>
        </authorList>
    </citation>
    <scope>NUCLEOTIDE SEQUENCE</scope>
    <source>
        <strain evidence="1">CBHHK188m</strain>
    </source>
</reference>
<sequence>RAHIGGHILRGMRKAGEPKKKARIGDTLPCGFCGRSGRAECQVFMKPSSKKNEFQTKCQHQVTFQFKTANESTAKGACRNVPMICGLCPTAQRKNDFVPAVWRYNMPEHLRTHHSEYASPQNPEGLALPFAVWQSMEISMEEELGLGVHEFLI</sequence>
<keyword evidence="2" id="KW-1185">Reference proteome</keyword>
<evidence type="ECO:0000313" key="1">
    <source>
        <dbReference type="EMBL" id="KAJ7742340.1"/>
    </source>
</evidence>
<protein>
    <submittedName>
        <fullName evidence="1">Uncharacterized protein</fullName>
    </submittedName>
</protein>
<feature type="non-terminal residue" evidence="1">
    <location>
        <position position="1"/>
    </location>
</feature>
<accession>A0AAD7IID8</accession>
<dbReference type="AlphaFoldDB" id="A0AAD7IID8"/>
<feature type="non-terminal residue" evidence="1">
    <location>
        <position position="153"/>
    </location>
</feature>
<gene>
    <name evidence="1" type="ORF">DFH07DRAFT_719711</name>
</gene>
<name>A0AAD7IID8_9AGAR</name>
<comment type="caution">
    <text evidence="1">The sequence shown here is derived from an EMBL/GenBank/DDBJ whole genome shotgun (WGS) entry which is preliminary data.</text>
</comment>
<dbReference type="EMBL" id="JARJLG010000118">
    <property type="protein sequence ID" value="KAJ7742340.1"/>
    <property type="molecule type" value="Genomic_DNA"/>
</dbReference>
<proteinExistence type="predicted"/>
<evidence type="ECO:0000313" key="2">
    <source>
        <dbReference type="Proteomes" id="UP001215280"/>
    </source>
</evidence>
<dbReference type="Proteomes" id="UP001215280">
    <property type="component" value="Unassembled WGS sequence"/>
</dbReference>